<gene>
    <name evidence="3" type="ORF">DW322_12485</name>
</gene>
<comment type="caution">
    <text evidence="3">The sequence shown here is derived from an EMBL/GenBank/DDBJ whole genome shotgun (WGS) entry which is preliminary data.</text>
</comment>
<dbReference type="PANTHER" id="PTHR37828:SF1">
    <property type="entry name" value="YCII-RELATED DOMAIN-CONTAINING PROTEIN"/>
    <property type="match status" value="1"/>
</dbReference>
<proteinExistence type="inferred from homology"/>
<evidence type="ECO:0000313" key="4">
    <source>
        <dbReference type="Proteomes" id="UP000471120"/>
    </source>
</evidence>
<name>A0A6P2CEK6_9NOCA</name>
<dbReference type="RefSeq" id="WP_010837617.1">
    <property type="nucleotide sequence ID" value="NZ_QRCM01000001.1"/>
</dbReference>
<evidence type="ECO:0000259" key="2">
    <source>
        <dbReference type="Pfam" id="PF03795"/>
    </source>
</evidence>
<evidence type="ECO:0000313" key="3">
    <source>
        <dbReference type="EMBL" id="TXG90893.1"/>
    </source>
</evidence>
<dbReference type="Pfam" id="PF03795">
    <property type="entry name" value="YCII"/>
    <property type="match status" value="1"/>
</dbReference>
<dbReference type="EMBL" id="QRCM01000001">
    <property type="protein sequence ID" value="TXG90893.1"/>
    <property type="molecule type" value="Genomic_DNA"/>
</dbReference>
<accession>A0A6P2CEK6</accession>
<dbReference type="AlphaFoldDB" id="A0A6P2CEK6"/>
<reference evidence="3 4" key="1">
    <citation type="submission" date="2018-07" db="EMBL/GenBank/DDBJ databases">
        <title>Genome sequence of Rhodococcus rhodnii ATCC 35071 from Rhodnius prolixus.</title>
        <authorList>
            <person name="Patel V."/>
            <person name="Vogel K.J."/>
        </authorList>
    </citation>
    <scope>NUCLEOTIDE SEQUENCE [LARGE SCALE GENOMIC DNA]</scope>
    <source>
        <strain evidence="3 4">ATCC 35071</strain>
    </source>
</reference>
<organism evidence="3 4">
    <name type="scientific">Rhodococcus rhodnii</name>
    <dbReference type="NCBI Taxonomy" id="38312"/>
    <lineage>
        <taxon>Bacteria</taxon>
        <taxon>Bacillati</taxon>
        <taxon>Actinomycetota</taxon>
        <taxon>Actinomycetes</taxon>
        <taxon>Mycobacteriales</taxon>
        <taxon>Nocardiaceae</taxon>
        <taxon>Rhodococcus</taxon>
    </lineage>
</organism>
<dbReference type="SUPFAM" id="SSF54909">
    <property type="entry name" value="Dimeric alpha+beta barrel"/>
    <property type="match status" value="1"/>
</dbReference>
<comment type="similarity">
    <text evidence="1">Belongs to the YciI family.</text>
</comment>
<feature type="domain" description="YCII-related" evidence="2">
    <location>
        <begin position="4"/>
        <end position="86"/>
    </location>
</feature>
<dbReference type="Proteomes" id="UP000471120">
    <property type="component" value="Unassembled WGS sequence"/>
</dbReference>
<evidence type="ECO:0000256" key="1">
    <source>
        <dbReference type="ARBA" id="ARBA00007689"/>
    </source>
</evidence>
<sequence length="94" mass="10067">MPIFVVHYSYAPEQAADRDRVRPDHRSWLSGLVEEGVVVSTGPLADGSGAVLLLRGDDEAAVRSVLEHDPFATAGLVASMRLAEWTPVLGVLAE</sequence>
<dbReference type="Gene3D" id="3.30.70.1060">
    <property type="entry name" value="Dimeric alpha+beta barrel"/>
    <property type="match status" value="1"/>
</dbReference>
<protein>
    <recommendedName>
        <fullName evidence="2">YCII-related domain-containing protein</fullName>
    </recommendedName>
</protein>
<dbReference type="PANTHER" id="PTHR37828">
    <property type="entry name" value="GSR2449 PROTEIN"/>
    <property type="match status" value="1"/>
</dbReference>
<dbReference type="InterPro" id="IPR005545">
    <property type="entry name" value="YCII"/>
</dbReference>
<dbReference type="InterPro" id="IPR011008">
    <property type="entry name" value="Dimeric_a/b-barrel"/>
</dbReference>